<dbReference type="InterPro" id="IPR000595">
    <property type="entry name" value="cNMP-bd_dom"/>
</dbReference>
<evidence type="ECO:0000256" key="1">
    <source>
        <dbReference type="ARBA" id="ARBA00023015"/>
    </source>
</evidence>
<proteinExistence type="predicted"/>
<keyword evidence="1" id="KW-0805">Transcription regulation</keyword>
<protein>
    <submittedName>
        <fullName evidence="6">Crp/Fnr family transcriptional regulator</fullName>
    </submittedName>
</protein>
<evidence type="ECO:0000259" key="5">
    <source>
        <dbReference type="PROSITE" id="PS51063"/>
    </source>
</evidence>
<accession>A0ABT8KWB4</accession>
<dbReference type="InterPro" id="IPR012318">
    <property type="entry name" value="HTH_CRP"/>
</dbReference>
<dbReference type="Pfam" id="PF13545">
    <property type="entry name" value="HTH_Crp_2"/>
    <property type="match status" value="1"/>
</dbReference>
<sequence length="228" mass="26192">MYTELMNQPYGNLELSFSLPSKINKLRTYFESTFYKQGQVVFNESNTPRGLYYIESGKVKIYKYGSDGKEQIIRIAKPGDFLGYRELLTNTRYTVSASILEDAVLAFVPKEDFNNLLREDADFTTFFTQLLSRDLAEAEEKMVALAYKPVRGRLAETLLELDKVFENENKKNLISLSREDLANIIGTAKETVIRLLSEFKSEKLININGRTIRVVDPNGLLRINNLYN</sequence>
<keyword evidence="7" id="KW-1185">Reference proteome</keyword>
<reference evidence="6" key="1">
    <citation type="submission" date="2023-06" db="EMBL/GenBank/DDBJ databases">
        <title>Genomic of Parafulvivirga corallium.</title>
        <authorList>
            <person name="Wang G."/>
        </authorList>
    </citation>
    <scope>NUCLEOTIDE SEQUENCE</scope>
    <source>
        <strain evidence="6">BMA10</strain>
    </source>
</reference>
<dbReference type="CDD" id="cd00092">
    <property type="entry name" value="HTH_CRP"/>
    <property type="match status" value="1"/>
</dbReference>
<dbReference type="PROSITE" id="PS51063">
    <property type="entry name" value="HTH_CRP_2"/>
    <property type="match status" value="1"/>
</dbReference>
<keyword evidence="2" id="KW-0238">DNA-binding</keyword>
<dbReference type="SMART" id="SM00419">
    <property type="entry name" value="HTH_CRP"/>
    <property type="match status" value="1"/>
</dbReference>
<feature type="domain" description="HTH crp-type" evidence="5">
    <location>
        <begin position="148"/>
        <end position="218"/>
    </location>
</feature>
<evidence type="ECO:0000256" key="2">
    <source>
        <dbReference type="ARBA" id="ARBA00023125"/>
    </source>
</evidence>
<dbReference type="InterPro" id="IPR036390">
    <property type="entry name" value="WH_DNA-bd_sf"/>
</dbReference>
<dbReference type="RefSeq" id="WP_346755083.1">
    <property type="nucleotide sequence ID" value="NZ_JAUJEA010000014.1"/>
</dbReference>
<organism evidence="6 7">
    <name type="scientific">Splendidivirga corallicola</name>
    <dbReference type="NCBI Taxonomy" id="3051826"/>
    <lineage>
        <taxon>Bacteria</taxon>
        <taxon>Pseudomonadati</taxon>
        <taxon>Bacteroidota</taxon>
        <taxon>Cytophagia</taxon>
        <taxon>Cytophagales</taxon>
        <taxon>Splendidivirgaceae</taxon>
        <taxon>Splendidivirga</taxon>
    </lineage>
</organism>
<dbReference type="Pfam" id="PF00027">
    <property type="entry name" value="cNMP_binding"/>
    <property type="match status" value="1"/>
</dbReference>
<dbReference type="InterPro" id="IPR050397">
    <property type="entry name" value="Env_Response_Regulators"/>
</dbReference>
<dbReference type="Proteomes" id="UP001172082">
    <property type="component" value="Unassembled WGS sequence"/>
</dbReference>
<dbReference type="PANTHER" id="PTHR24567:SF74">
    <property type="entry name" value="HTH-TYPE TRANSCRIPTIONAL REGULATOR ARCR"/>
    <property type="match status" value="1"/>
</dbReference>
<feature type="domain" description="Cyclic nucleotide-binding" evidence="4">
    <location>
        <begin position="20"/>
        <end position="117"/>
    </location>
</feature>
<gene>
    <name evidence="6" type="ORF">QQ008_26965</name>
</gene>
<name>A0ABT8KWB4_9BACT</name>
<dbReference type="InterPro" id="IPR036388">
    <property type="entry name" value="WH-like_DNA-bd_sf"/>
</dbReference>
<dbReference type="PANTHER" id="PTHR24567">
    <property type="entry name" value="CRP FAMILY TRANSCRIPTIONAL REGULATORY PROTEIN"/>
    <property type="match status" value="1"/>
</dbReference>
<dbReference type="CDD" id="cd00038">
    <property type="entry name" value="CAP_ED"/>
    <property type="match status" value="1"/>
</dbReference>
<evidence type="ECO:0000313" key="7">
    <source>
        <dbReference type="Proteomes" id="UP001172082"/>
    </source>
</evidence>
<dbReference type="SMART" id="SM00100">
    <property type="entry name" value="cNMP"/>
    <property type="match status" value="1"/>
</dbReference>
<evidence type="ECO:0000256" key="3">
    <source>
        <dbReference type="ARBA" id="ARBA00023163"/>
    </source>
</evidence>
<keyword evidence="3" id="KW-0804">Transcription</keyword>
<dbReference type="EMBL" id="JAUJEA010000014">
    <property type="protein sequence ID" value="MDN5205060.1"/>
    <property type="molecule type" value="Genomic_DNA"/>
</dbReference>
<dbReference type="InterPro" id="IPR018490">
    <property type="entry name" value="cNMP-bd_dom_sf"/>
</dbReference>
<dbReference type="PRINTS" id="PR00034">
    <property type="entry name" value="HTHCRP"/>
</dbReference>
<dbReference type="PROSITE" id="PS50042">
    <property type="entry name" value="CNMP_BINDING_3"/>
    <property type="match status" value="1"/>
</dbReference>
<dbReference type="SUPFAM" id="SSF51206">
    <property type="entry name" value="cAMP-binding domain-like"/>
    <property type="match status" value="1"/>
</dbReference>
<dbReference type="SUPFAM" id="SSF46785">
    <property type="entry name" value="Winged helix' DNA-binding domain"/>
    <property type="match status" value="1"/>
</dbReference>
<dbReference type="Gene3D" id="2.60.120.10">
    <property type="entry name" value="Jelly Rolls"/>
    <property type="match status" value="1"/>
</dbReference>
<evidence type="ECO:0000313" key="6">
    <source>
        <dbReference type="EMBL" id="MDN5205060.1"/>
    </source>
</evidence>
<comment type="caution">
    <text evidence="6">The sequence shown here is derived from an EMBL/GenBank/DDBJ whole genome shotgun (WGS) entry which is preliminary data.</text>
</comment>
<evidence type="ECO:0000259" key="4">
    <source>
        <dbReference type="PROSITE" id="PS50042"/>
    </source>
</evidence>
<dbReference type="Gene3D" id="1.10.10.10">
    <property type="entry name" value="Winged helix-like DNA-binding domain superfamily/Winged helix DNA-binding domain"/>
    <property type="match status" value="1"/>
</dbReference>
<dbReference type="InterPro" id="IPR014710">
    <property type="entry name" value="RmlC-like_jellyroll"/>
</dbReference>